<keyword evidence="2" id="KW-0547">Nucleotide-binding</keyword>
<proteinExistence type="inferred from homology"/>
<evidence type="ECO:0000256" key="3">
    <source>
        <dbReference type="ARBA" id="ARBA00022840"/>
    </source>
</evidence>
<dbReference type="SMART" id="SM00487">
    <property type="entry name" value="DEXDc"/>
    <property type="match status" value="1"/>
</dbReference>
<dbReference type="PROSITE" id="PS51194">
    <property type="entry name" value="HELICASE_CTER"/>
    <property type="match status" value="1"/>
</dbReference>
<dbReference type="EMBL" id="SEKV01000167">
    <property type="protein sequence ID" value="TFY62415.1"/>
    <property type="molecule type" value="Genomic_DNA"/>
</dbReference>
<gene>
    <name evidence="9" type="ORF">EVJ58_g3869</name>
</gene>
<evidence type="ECO:0000256" key="4">
    <source>
        <dbReference type="ARBA" id="ARBA00034617"/>
    </source>
</evidence>
<evidence type="ECO:0000259" key="8">
    <source>
        <dbReference type="PROSITE" id="PS51194"/>
    </source>
</evidence>
<evidence type="ECO:0000256" key="1">
    <source>
        <dbReference type="ARBA" id="ARBA00005446"/>
    </source>
</evidence>
<dbReference type="GO" id="GO:0043138">
    <property type="term" value="F:3'-5' DNA helicase activity"/>
    <property type="evidence" value="ECO:0007669"/>
    <property type="project" value="UniProtKB-EC"/>
</dbReference>
<dbReference type="PANTHER" id="PTHR13710:SF120">
    <property type="entry name" value="BIFUNCTIONAL 3'-5' EXONUCLEASE_ATP-DEPENDENT HELICASE WRN"/>
    <property type="match status" value="1"/>
</dbReference>
<evidence type="ECO:0000256" key="5">
    <source>
        <dbReference type="ARBA" id="ARBA00034808"/>
    </source>
</evidence>
<accession>A0A4Y9YJ60</accession>
<dbReference type="Gene3D" id="3.40.50.300">
    <property type="entry name" value="P-loop containing nucleotide triphosphate hydrolases"/>
    <property type="match status" value="2"/>
</dbReference>
<dbReference type="PANTHER" id="PTHR13710">
    <property type="entry name" value="DNA HELICASE RECQ FAMILY MEMBER"/>
    <property type="match status" value="1"/>
</dbReference>
<evidence type="ECO:0000313" key="10">
    <source>
        <dbReference type="Proteomes" id="UP000298390"/>
    </source>
</evidence>
<dbReference type="InterPro" id="IPR001650">
    <property type="entry name" value="Helicase_C-like"/>
</dbReference>
<feature type="compositionally biased region" description="Basic residues" evidence="6">
    <location>
        <begin position="26"/>
        <end position="43"/>
    </location>
</feature>
<feature type="domain" description="Helicase ATP-binding" evidence="7">
    <location>
        <begin position="73"/>
        <end position="246"/>
    </location>
</feature>
<comment type="similarity">
    <text evidence="1">Belongs to the helicase family. RecQ subfamily.</text>
</comment>
<dbReference type="EC" id="5.6.2.4" evidence="5"/>
<dbReference type="STRING" id="34475.A0A4Y9YJ60"/>
<dbReference type="Pfam" id="PF00270">
    <property type="entry name" value="DEAD"/>
    <property type="match status" value="1"/>
</dbReference>
<evidence type="ECO:0000259" key="7">
    <source>
        <dbReference type="PROSITE" id="PS51192"/>
    </source>
</evidence>
<dbReference type="GO" id="GO:0003676">
    <property type="term" value="F:nucleic acid binding"/>
    <property type="evidence" value="ECO:0007669"/>
    <property type="project" value="InterPro"/>
</dbReference>
<evidence type="ECO:0000256" key="6">
    <source>
        <dbReference type="SAM" id="MobiDB-lite"/>
    </source>
</evidence>
<organism evidence="9 10">
    <name type="scientific">Rhodofomes roseus</name>
    <dbReference type="NCBI Taxonomy" id="34475"/>
    <lineage>
        <taxon>Eukaryota</taxon>
        <taxon>Fungi</taxon>
        <taxon>Dikarya</taxon>
        <taxon>Basidiomycota</taxon>
        <taxon>Agaricomycotina</taxon>
        <taxon>Agaricomycetes</taxon>
        <taxon>Polyporales</taxon>
        <taxon>Rhodofomes</taxon>
    </lineage>
</organism>
<feature type="region of interest" description="Disordered" evidence="6">
    <location>
        <begin position="1"/>
        <end position="45"/>
    </location>
</feature>
<dbReference type="GO" id="GO:0005694">
    <property type="term" value="C:chromosome"/>
    <property type="evidence" value="ECO:0007669"/>
    <property type="project" value="TreeGrafter"/>
</dbReference>
<evidence type="ECO:0000256" key="2">
    <source>
        <dbReference type="ARBA" id="ARBA00022741"/>
    </source>
</evidence>
<feature type="domain" description="Helicase C-terminal" evidence="8">
    <location>
        <begin position="272"/>
        <end position="391"/>
    </location>
</feature>
<dbReference type="InterPro" id="IPR011545">
    <property type="entry name" value="DEAD/DEAH_box_helicase_dom"/>
</dbReference>
<sequence>MSDTPRTPPRRPAPALGSSTRNPGTPRRRKTPPKRTHGVKPKAARFQDHKVRENLKRQLKLTFEPDPWQVQLLSKVLRGYDSIFCAGTGYGKSLIFQGLAVLGGKKKAVIVISPLKALEADQVKEAEAKNIKAVMINEDNSRTEPLWATARTDAQMIYISPEMAQSESFAKLWKDERFRARLQAVIIDEAHCVDEWGTDDFRAHYRRLSVLRHYTGHEIPFVACTATCSTSTFDVLWDTLAFGLRPFWGIDVGADRPNLLYMTRALRNAKNPVPDFLNILPETLNSDTKASDIPKTIIYIDSESGCHDVKAQLRRCLPEHLRDTVYAFSSGASEEAKKLAWERFASGRYRILCATDAAGMGCNVADIRYIVILNCPRSLSVVAQRWGPGRP</sequence>
<dbReference type="GO" id="GO:0005737">
    <property type="term" value="C:cytoplasm"/>
    <property type="evidence" value="ECO:0007669"/>
    <property type="project" value="TreeGrafter"/>
</dbReference>
<dbReference type="PROSITE" id="PS51192">
    <property type="entry name" value="HELICASE_ATP_BIND_1"/>
    <property type="match status" value="1"/>
</dbReference>
<dbReference type="GO" id="GO:0000724">
    <property type="term" value="P:double-strand break repair via homologous recombination"/>
    <property type="evidence" value="ECO:0007669"/>
    <property type="project" value="TreeGrafter"/>
</dbReference>
<comment type="caution">
    <text evidence="9">The sequence shown here is derived from an EMBL/GenBank/DDBJ whole genome shotgun (WGS) entry which is preliminary data.</text>
</comment>
<dbReference type="SUPFAM" id="SSF52540">
    <property type="entry name" value="P-loop containing nucleoside triphosphate hydrolases"/>
    <property type="match status" value="1"/>
</dbReference>
<evidence type="ECO:0000313" key="9">
    <source>
        <dbReference type="EMBL" id="TFY62415.1"/>
    </source>
</evidence>
<keyword evidence="3" id="KW-0067">ATP-binding</keyword>
<dbReference type="InterPro" id="IPR027417">
    <property type="entry name" value="P-loop_NTPase"/>
</dbReference>
<dbReference type="AlphaFoldDB" id="A0A4Y9YJ60"/>
<dbReference type="GO" id="GO:0009378">
    <property type="term" value="F:four-way junction helicase activity"/>
    <property type="evidence" value="ECO:0007669"/>
    <property type="project" value="TreeGrafter"/>
</dbReference>
<dbReference type="GO" id="GO:0005524">
    <property type="term" value="F:ATP binding"/>
    <property type="evidence" value="ECO:0007669"/>
    <property type="project" value="UniProtKB-KW"/>
</dbReference>
<feature type="compositionally biased region" description="Pro residues" evidence="6">
    <location>
        <begin position="1"/>
        <end position="12"/>
    </location>
</feature>
<comment type="catalytic activity">
    <reaction evidence="4">
        <text>Couples ATP hydrolysis with the unwinding of duplex DNA by translocating in the 3'-5' direction.</text>
        <dbReference type="EC" id="5.6.2.4"/>
    </reaction>
</comment>
<dbReference type="SMART" id="SM00490">
    <property type="entry name" value="HELICc"/>
    <property type="match status" value="1"/>
</dbReference>
<dbReference type="Proteomes" id="UP000298390">
    <property type="component" value="Unassembled WGS sequence"/>
</dbReference>
<name>A0A4Y9YJ60_9APHY</name>
<reference evidence="9 10" key="1">
    <citation type="submission" date="2019-01" db="EMBL/GenBank/DDBJ databases">
        <title>Genome sequencing of the rare red list fungi Fomitopsis rosea.</title>
        <authorList>
            <person name="Buettner E."/>
            <person name="Kellner H."/>
        </authorList>
    </citation>
    <scope>NUCLEOTIDE SEQUENCE [LARGE SCALE GENOMIC DNA]</scope>
    <source>
        <strain evidence="9 10">DSM 105464</strain>
    </source>
</reference>
<dbReference type="GO" id="GO:0005634">
    <property type="term" value="C:nucleus"/>
    <property type="evidence" value="ECO:0007669"/>
    <property type="project" value="TreeGrafter"/>
</dbReference>
<dbReference type="Pfam" id="PF00271">
    <property type="entry name" value="Helicase_C"/>
    <property type="match status" value="1"/>
</dbReference>
<dbReference type="InterPro" id="IPR014001">
    <property type="entry name" value="Helicase_ATP-bd"/>
</dbReference>
<protein>
    <recommendedName>
        <fullName evidence="5">DNA 3'-5' helicase</fullName>
        <ecNumber evidence="5">5.6.2.4</ecNumber>
    </recommendedName>
</protein>